<proteinExistence type="predicted"/>
<dbReference type="EMBL" id="GGEC01085260">
    <property type="protein sequence ID" value="MBX65744.1"/>
    <property type="molecule type" value="Transcribed_RNA"/>
</dbReference>
<evidence type="ECO:0000313" key="1">
    <source>
        <dbReference type="EMBL" id="MBX65744.1"/>
    </source>
</evidence>
<organism evidence="1">
    <name type="scientific">Rhizophora mucronata</name>
    <name type="common">Asiatic mangrove</name>
    <dbReference type="NCBI Taxonomy" id="61149"/>
    <lineage>
        <taxon>Eukaryota</taxon>
        <taxon>Viridiplantae</taxon>
        <taxon>Streptophyta</taxon>
        <taxon>Embryophyta</taxon>
        <taxon>Tracheophyta</taxon>
        <taxon>Spermatophyta</taxon>
        <taxon>Magnoliopsida</taxon>
        <taxon>eudicotyledons</taxon>
        <taxon>Gunneridae</taxon>
        <taxon>Pentapetalae</taxon>
        <taxon>rosids</taxon>
        <taxon>fabids</taxon>
        <taxon>Malpighiales</taxon>
        <taxon>Rhizophoraceae</taxon>
        <taxon>Rhizophora</taxon>
    </lineage>
</organism>
<sequence>MTLMTQQRYDFNNTTFAYEQVFQWEVRKKKH</sequence>
<dbReference type="AlphaFoldDB" id="A0A2P2QFS8"/>
<protein>
    <submittedName>
        <fullName evidence="1">Uncharacterized protein</fullName>
    </submittedName>
</protein>
<accession>A0A2P2QFS8</accession>
<name>A0A2P2QFS8_RHIMU</name>
<reference evidence="1" key="1">
    <citation type="submission" date="2018-02" db="EMBL/GenBank/DDBJ databases">
        <title>Rhizophora mucronata_Transcriptome.</title>
        <authorList>
            <person name="Meera S.P."/>
            <person name="Sreeshan A."/>
            <person name="Augustine A."/>
        </authorList>
    </citation>
    <scope>NUCLEOTIDE SEQUENCE</scope>
    <source>
        <tissue evidence="1">Leaf</tissue>
    </source>
</reference>